<dbReference type="STRING" id="702114.A1355_22290"/>
<sequence>MHGELNWEQEVSKPFQRRALRELSIQFVRFGWDGFLFADHFPHLSRYSLFILLRSSKDTTSRGGAALFTWRFQHGNRPFVGAETFELD</sequence>
<organism evidence="1 2">
    <name type="scientific">Methylomonas koyamae</name>
    <dbReference type="NCBI Taxonomy" id="702114"/>
    <lineage>
        <taxon>Bacteria</taxon>
        <taxon>Pseudomonadati</taxon>
        <taxon>Pseudomonadota</taxon>
        <taxon>Gammaproteobacteria</taxon>
        <taxon>Methylococcales</taxon>
        <taxon>Methylococcaceae</taxon>
        <taxon>Methylomonas</taxon>
    </lineage>
</organism>
<evidence type="ECO:0000313" key="1">
    <source>
        <dbReference type="EMBL" id="OAI22881.1"/>
    </source>
</evidence>
<dbReference type="AlphaFoldDB" id="A0A177NY88"/>
<dbReference type="Proteomes" id="UP000077628">
    <property type="component" value="Unassembled WGS sequence"/>
</dbReference>
<proteinExistence type="predicted"/>
<reference evidence="2" key="1">
    <citation type="submission" date="2016-03" db="EMBL/GenBank/DDBJ databases">
        <authorList>
            <person name="Heylen K."/>
            <person name="De Vos P."/>
            <person name="Vekeman B."/>
        </authorList>
    </citation>
    <scope>NUCLEOTIDE SEQUENCE [LARGE SCALE GENOMIC DNA]</scope>
    <source>
        <strain evidence="2">R-45383</strain>
    </source>
</reference>
<name>A0A177NY88_9GAMM</name>
<gene>
    <name evidence="1" type="ORF">A1355_22290</name>
</gene>
<comment type="caution">
    <text evidence="1">The sequence shown here is derived from an EMBL/GenBank/DDBJ whole genome shotgun (WGS) entry which is preliminary data.</text>
</comment>
<keyword evidence="2" id="KW-1185">Reference proteome</keyword>
<accession>A0A177NY88</accession>
<protein>
    <submittedName>
        <fullName evidence="1">Uncharacterized protein</fullName>
    </submittedName>
</protein>
<evidence type="ECO:0000313" key="2">
    <source>
        <dbReference type="Proteomes" id="UP000077628"/>
    </source>
</evidence>
<dbReference type="EMBL" id="LUUK01000071">
    <property type="protein sequence ID" value="OAI22881.1"/>
    <property type="molecule type" value="Genomic_DNA"/>
</dbReference>